<name>A0A2U8DYW6_9BACT</name>
<accession>A0A2U8DYW6</accession>
<dbReference type="KEGG" id="elut:CKA38_00050"/>
<gene>
    <name evidence="1" type="ORF">CKA38_00050</name>
</gene>
<proteinExistence type="predicted"/>
<dbReference type="EMBL" id="CP023004">
    <property type="protein sequence ID" value="AWI07860.1"/>
    <property type="molecule type" value="Genomic_DNA"/>
</dbReference>
<organism evidence="1 2">
    <name type="scientific">Ereboglobus luteus</name>
    <dbReference type="NCBI Taxonomy" id="1796921"/>
    <lineage>
        <taxon>Bacteria</taxon>
        <taxon>Pseudomonadati</taxon>
        <taxon>Verrucomicrobiota</taxon>
        <taxon>Opitutia</taxon>
        <taxon>Opitutales</taxon>
        <taxon>Opitutaceae</taxon>
        <taxon>Ereboglobus</taxon>
    </lineage>
</organism>
<dbReference type="Proteomes" id="UP000244896">
    <property type="component" value="Chromosome"/>
</dbReference>
<reference evidence="1 2" key="1">
    <citation type="journal article" date="2018" name="Syst. Appl. Microbiol.">
        <title>Ereboglobus luteus gen. nov. sp. nov. from cockroach guts, and new insights into the oxygen relationship of the genera Opitutus and Didymococcus (Verrucomicrobia: Opitutaceae).</title>
        <authorList>
            <person name="Tegtmeier D."/>
            <person name="Belitz A."/>
            <person name="Radek R."/>
            <person name="Heimerl T."/>
            <person name="Brune A."/>
        </authorList>
    </citation>
    <scope>NUCLEOTIDE SEQUENCE [LARGE SCALE GENOMIC DNA]</scope>
    <source>
        <strain evidence="1 2">Ho45</strain>
    </source>
</reference>
<dbReference type="AlphaFoldDB" id="A0A2U8DYW6"/>
<evidence type="ECO:0000313" key="2">
    <source>
        <dbReference type="Proteomes" id="UP000244896"/>
    </source>
</evidence>
<evidence type="ECO:0000313" key="1">
    <source>
        <dbReference type="EMBL" id="AWI07860.1"/>
    </source>
</evidence>
<sequence>MPKPDAGAKVRSRVTSTVIAEGVTAPGMLMVSVVEVLSKVTAVASGEGCGSSTVDPVGCGVSQLPSTSPVQTRSAAFNPAWKQPSATANELTIMRRRFWCEAVATCLNVRVGWMGSLCMDL</sequence>
<keyword evidence="2" id="KW-1185">Reference proteome</keyword>
<protein>
    <submittedName>
        <fullName evidence="1">Uncharacterized protein</fullName>
    </submittedName>
</protein>